<protein>
    <submittedName>
        <fullName evidence="1">Protein of unassigned function</fullName>
    </submittedName>
</protein>
<dbReference type="EMBL" id="CP003811">
    <property type="protein sequence ID" value="AIQ93452.1"/>
    <property type="molecule type" value="Genomic_DNA"/>
</dbReference>
<dbReference type="AlphaFoldDB" id="A0A089P1D7"/>
<dbReference type="STRING" id="693986.MOC_5697"/>
<dbReference type="HOGENOM" id="CLU_3345865_0_0_5"/>
<proteinExistence type="predicted"/>
<sequence length="37" mass="3965">MRRGTEMPVGFNRAVRSLDKGRLSSCNPADRASANSG</sequence>
<reference evidence="1 2" key="1">
    <citation type="journal article" date="2014" name="PLoS ONE">
        <title>Genome Information of Methylobacterium oryzae, a Plant-Probiotic Methylotroph in the Phyllosphere.</title>
        <authorList>
            <person name="Kwak M.J."/>
            <person name="Jeong H."/>
            <person name="Madhaiyan M."/>
            <person name="Lee Y."/>
            <person name="Sa T.M."/>
            <person name="Oh T.K."/>
            <person name="Kim J.F."/>
        </authorList>
    </citation>
    <scope>NUCLEOTIDE SEQUENCE [LARGE SCALE GENOMIC DNA]</scope>
    <source>
        <strain evidence="1 2">CBMB20</strain>
    </source>
</reference>
<accession>A0A089P1D7</accession>
<evidence type="ECO:0000313" key="1">
    <source>
        <dbReference type="EMBL" id="AIQ93452.1"/>
    </source>
</evidence>
<dbReference type="KEGG" id="mor:MOC_5697"/>
<name>A0A089P1D7_9HYPH</name>
<evidence type="ECO:0000313" key="2">
    <source>
        <dbReference type="Proteomes" id="UP000029492"/>
    </source>
</evidence>
<keyword evidence="2" id="KW-1185">Reference proteome</keyword>
<organism evidence="1 2">
    <name type="scientific">Methylobacterium oryzae CBMB20</name>
    <dbReference type="NCBI Taxonomy" id="693986"/>
    <lineage>
        <taxon>Bacteria</taxon>
        <taxon>Pseudomonadati</taxon>
        <taxon>Pseudomonadota</taxon>
        <taxon>Alphaproteobacteria</taxon>
        <taxon>Hyphomicrobiales</taxon>
        <taxon>Methylobacteriaceae</taxon>
        <taxon>Methylobacterium</taxon>
    </lineage>
</organism>
<gene>
    <name evidence="1" type="ORF">MOC_5697</name>
</gene>
<dbReference type="Proteomes" id="UP000029492">
    <property type="component" value="Chromosome"/>
</dbReference>